<reference evidence="1" key="2">
    <citation type="journal article" date="2022" name="New Phytol.">
        <title>Evolutionary transition to the ectomycorrhizal habit in the genomes of a hyperdiverse lineage of mushroom-forming fungi.</title>
        <authorList>
            <person name="Looney B."/>
            <person name="Miyauchi S."/>
            <person name="Morin E."/>
            <person name="Drula E."/>
            <person name="Courty P.E."/>
            <person name="Kohler A."/>
            <person name="Kuo A."/>
            <person name="LaButti K."/>
            <person name="Pangilinan J."/>
            <person name="Lipzen A."/>
            <person name="Riley R."/>
            <person name="Andreopoulos W."/>
            <person name="He G."/>
            <person name="Johnson J."/>
            <person name="Nolan M."/>
            <person name="Tritt A."/>
            <person name="Barry K.W."/>
            <person name="Grigoriev I.V."/>
            <person name="Nagy L.G."/>
            <person name="Hibbett D."/>
            <person name="Henrissat B."/>
            <person name="Matheny P.B."/>
            <person name="Labbe J."/>
            <person name="Martin F.M."/>
        </authorList>
    </citation>
    <scope>NUCLEOTIDE SEQUENCE</scope>
    <source>
        <strain evidence="1">HHB10654</strain>
    </source>
</reference>
<keyword evidence="2" id="KW-1185">Reference proteome</keyword>
<dbReference type="EMBL" id="MU277263">
    <property type="protein sequence ID" value="KAI0056500.1"/>
    <property type="molecule type" value="Genomic_DNA"/>
</dbReference>
<gene>
    <name evidence="1" type="ORF">BV25DRAFT_1571235</name>
</gene>
<evidence type="ECO:0000313" key="2">
    <source>
        <dbReference type="Proteomes" id="UP000814140"/>
    </source>
</evidence>
<dbReference type="Proteomes" id="UP000814140">
    <property type="component" value="Unassembled WGS sequence"/>
</dbReference>
<proteinExistence type="predicted"/>
<protein>
    <submittedName>
        <fullName evidence="1">NAD(P)-binding protein</fullName>
    </submittedName>
</protein>
<sequence length="329" mass="35160">MSTIFFLGATGYIGGAILVALRERYPTVVITALVRNPAHLDKISATGAQVLQGLFEDLDLITEQSSLADIVLNAADSDTISLAQAILKGAKRRADEGKSKTVLIHTSGVAVFSDGRRDGKYDPNGRLWNDNSEQDIKDITSAKLHGQVDVPILEAGVEGYIEGYIICPAAVVGAPRGPLGGCSTSFKFIAKLLQSMGRIVYPGEGSNQFTFVDLDDTVDLFIRVFERARKGAPPGESPYARYYIATSTAVDWKTMAVVIGGALARHGKLTDSTAYSIPTSEFGPALEPLLGGSLRIQADRSKALGWTPRPVDIADYIEGDIDALLSALQ</sequence>
<name>A0ACB8SK80_9AGAM</name>
<evidence type="ECO:0000313" key="1">
    <source>
        <dbReference type="EMBL" id="KAI0056500.1"/>
    </source>
</evidence>
<accession>A0ACB8SK80</accession>
<comment type="caution">
    <text evidence="1">The sequence shown here is derived from an EMBL/GenBank/DDBJ whole genome shotgun (WGS) entry which is preliminary data.</text>
</comment>
<organism evidence="1 2">
    <name type="scientific">Artomyces pyxidatus</name>
    <dbReference type="NCBI Taxonomy" id="48021"/>
    <lineage>
        <taxon>Eukaryota</taxon>
        <taxon>Fungi</taxon>
        <taxon>Dikarya</taxon>
        <taxon>Basidiomycota</taxon>
        <taxon>Agaricomycotina</taxon>
        <taxon>Agaricomycetes</taxon>
        <taxon>Russulales</taxon>
        <taxon>Auriscalpiaceae</taxon>
        <taxon>Artomyces</taxon>
    </lineage>
</organism>
<reference evidence="1" key="1">
    <citation type="submission" date="2021-03" db="EMBL/GenBank/DDBJ databases">
        <authorList>
            <consortium name="DOE Joint Genome Institute"/>
            <person name="Ahrendt S."/>
            <person name="Looney B.P."/>
            <person name="Miyauchi S."/>
            <person name="Morin E."/>
            <person name="Drula E."/>
            <person name="Courty P.E."/>
            <person name="Chicoki N."/>
            <person name="Fauchery L."/>
            <person name="Kohler A."/>
            <person name="Kuo A."/>
            <person name="Labutti K."/>
            <person name="Pangilinan J."/>
            <person name="Lipzen A."/>
            <person name="Riley R."/>
            <person name="Andreopoulos W."/>
            <person name="He G."/>
            <person name="Johnson J."/>
            <person name="Barry K.W."/>
            <person name="Grigoriev I.V."/>
            <person name="Nagy L."/>
            <person name="Hibbett D."/>
            <person name="Henrissat B."/>
            <person name="Matheny P.B."/>
            <person name="Labbe J."/>
            <person name="Martin F."/>
        </authorList>
    </citation>
    <scope>NUCLEOTIDE SEQUENCE</scope>
    <source>
        <strain evidence="1">HHB10654</strain>
    </source>
</reference>